<evidence type="ECO:0000256" key="3">
    <source>
        <dbReference type="ARBA" id="ARBA00022490"/>
    </source>
</evidence>
<dbReference type="Proteomes" id="UP000053766">
    <property type="component" value="Unassembled WGS sequence"/>
</dbReference>
<keyword evidence="4" id="KW-0479">Metal-binding</keyword>
<dbReference type="PANTHER" id="PTHR14202">
    <property type="entry name" value="60 KDA RIBONUCLEOPROTEIN SSA/RO"/>
    <property type="match status" value="1"/>
</dbReference>
<dbReference type="InterPro" id="IPR040322">
    <property type="entry name" value="TROVE2"/>
</dbReference>
<dbReference type="InterPro" id="IPR036465">
    <property type="entry name" value="vWFA_dom_sf"/>
</dbReference>
<accession>A0A0D8XJ11</accession>
<dbReference type="InterPro" id="IPR037214">
    <property type="entry name" value="TROVE_dom_sf"/>
</dbReference>
<dbReference type="OrthoDB" id="6098064at2759"/>
<evidence type="ECO:0000256" key="5">
    <source>
        <dbReference type="ARBA" id="ARBA00022884"/>
    </source>
</evidence>
<evidence type="ECO:0000259" key="7">
    <source>
        <dbReference type="PROSITE" id="PS50988"/>
    </source>
</evidence>
<evidence type="ECO:0000256" key="4">
    <source>
        <dbReference type="ARBA" id="ARBA00022723"/>
    </source>
</evidence>
<dbReference type="GO" id="GO:0003723">
    <property type="term" value="F:RNA binding"/>
    <property type="evidence" value="ECO:0007669"/>
    <property type="project" value="UniProtKB-KW"/>
</dbReference>
<dbReference type="FunFam" id="3.40.50.410:FF:000127">
    <property type="entry name" value="60 kDa SS-A/Ro ribonucleoprotein homolog"/>
    <property type="match status" value="1"/>
</dbReference>
<dbReference type="Gene3D" id="3.40.50.410">
    <property type="entry name" value="von Willebrand factor, type A domain"/>
    <property type="match status" value="2"/>
</dbReference>
<name>A0A0D8XJ11_DICVI</name>
<dbReference type="GO" id="GO:0005737">
    <property type="term" value="C:cytoplasm"/>
    <property type="evidence" value="ECO:0007669"/>
    <property type="project" value="UniProtKB-SubCell"/>
</dbReference>
<dbReference type="GO" id="GO:1990904">
    <property type="term" value="C:ribonucleoprotein complex"/>
    <property type="evidence" value="ECO:0007669"/>
    <property type="project" value="UniProtKB-KW"/>
</dbReference>
<dbReference type="PROSITE" id="PS50988">
    <property type="entry name" value="TROVE"/>
    <property type="match status" value="1"/>
</dbReference>
<dbReference type="GO" id="GO:0046872">
    <property type="term" value="F:metal ion binding"/>
    <property type="evidence" value="ECO:0007669"/>
    <property type="project" value="UniProtKB-KW"/>
</dbReference>
<dbReference type="STRING" id="29172.A0A0D8XJ11"/>
<feature type="domain" description="TROVE" evidence="7">
    <location>
        <begin position="53"/>
        <end position="536"/>
    </location>
</feature>
<comment type="similarity">
    <text evidence="2">Belongs to the Ro 60 kDa family.</text>
</comment>
<proteinExistence type="inferred from homology"/>
<organism evidence="8 9">
    <name type="scientific">Dictyocaulus viviparus</name>
    <name type="common">Bovine lungworm</name>
    <dbReference type="NCBI Taxonomy" id="29172"/>
    <lineage>
        <taxon>Eukaryota</taxon>
        <taxon>Metazoa</taxon>
        <taxon>Ecdysozoa</taxon>
        <taxon>Nematoda</taxon>
        <taxon>Chromadorea</taxon>
        <taxon>Rhabditida</taxon>
        <taxon>Rhabditina</taxon>
        <taxon>Rhabditomorpha</taxon>
        <taxon>Strongyloidea</taxon>
        <taxon>Metastrongylidae</taxon>
        <taxon>Dictyocaulus</taxon>
    </lineage>
</organism>
<evidence type="ECO:0000313" key="8">
    <source>
        <dbReference type="EMBL" id="KJH43769.1"/>
    </source>
</evidence>
<keyword evidence="9" id="KW-1185">Reference proteome</keyword>
<reference evidence="9" key="2">
    <citation type="journal article" date="2016" name="Sci. Rep.">
        <title>Dictyocaulus viviparus genome, variome and transcriptome elucidate lungworm biology and support future intervention.</title>
        <authorList>
            <person name="McNulty S.N."/>
            <person name="Strube C."/>
            <person name="Rosa B.A."/>
            <person name="Martin J.C."/>
            <person name="Tyagi R."/>
            <person name="Choi Y.J."/>
            <person name="Wang Q."/>
            <person name="Hallsworth Pepin K."/>
            <person name="Zhang X."/>
            <person name="Ozersky P."/>
            <person name="Wilson R.K."/>
            <person name="Sternberg P.W."/>
            <person name="Gasser R.B."/>
            <person name="Mitreva M."/>
        </authorList>
    </citation>
    <scope>NUCLEOTIDE SEQUENCE [LARGE SCALE GENOMIC DNA]</scope>
    <source>
        <strain evidence="9">HannoverDv2000</strain>
    </source>
</reference>
<protein>
    <submittedName>
        <fullName evidence="8">TROVE domain protein</fullName>
    </submittedName>
</protein>
<dbReference type="Pfam" id="PF25045">
    <property type="entry name" value="vWA_Ro60"/>
    <property type="match status" value="1"/>
</dbReference>
<keyword evidence="3" id="KW-0963">Cytoplasm</keyword>
<keyword evidence="6" id="KW-0687">Ribonucleoprotein</keyword>
<dbReference type="Pfam" id="PF05731">
    <property type="entry name" value="TROVE"/>
    <property type="match status" value="1"/>
</dbReference>
<evidence type="ECO:0000256" key="2">
    <source>
        <dbReference type="ARBA" id="ARBA00007814"/>
    </source>
</evidence>
<evidence type="ECO:0000256" key="6">
    <source>
        <dbReference type="ARBA" id="ARBA00023274"/>
    </source>
</evidence>
<evidence type="ECO:0000256" key="1">
    <source>
        <dbReference type="ARBA" id="ARBA00004496"/>
    </source>
</evidence>
<dbReference type="PANTHER" id="PTHR14202:SF0">
    <property type="entry name" value="RNA-BINDING PROTEIN RO60"/>
    <property type="match status" value="1"/>
</dbReference>
<evidence type="ECO:0000313" key="9">
    <source>
        <dbReference type="Proteomes" id="UP000053766"/>
    </source>
</evidence>
<comment type="subcellular location">
    <subcellularLocation>
        <location evidence="1">Cytoplasm</location>
    </subcellularLocation>
</comment>
<reference evidence="8 9" key="1">
    <citation type="submission" date="2013-11" db="EMBL/GenBank/DDBJ databases">
        <title>Draft genome of the bovine lungworm Dictyocaulus viviparus.</title>
        <authorList>
            <person name="Mitreva M."/>
        </authorList>
    </citation>
    <scope>NUCLEOTIDE SEQUENCE [LARGE SCALE GENOMIC DNA]</scope>
    <source>
        <strain evidence="8 9">HannoverDv2000</strain>
    </source>
</reference>
<dbReference type="EMBL" id="KN716527">
    <property type="protein sequence ID" value="KJH43769.1"/>
    <property type="molecule type" value="Genomic_DNA"/>
</dbReference>
<dbReference type="SUPFAM" id="SSF140864">
    <property type="entry name" value="TROVE domain-like"/>
    <property type="match status" value="2"/>
</dbReference>
<keyword evidence="5" id="KW-0694">RNA-binding</keyword>
<gene>
    <name evidence="8" type="ORF">DICVIV_10198</name>
</gene>
<dbReference type="SUPFAM" id="SSF53300">
    <property type="entry name" value="vWA-like"/>
    <property type="match status" value="1"/>
</dbReference>
<dbReference type="AlphaFoldDB" id="A0A0D8XJ11"/>
<dbReference type="InterPro" id="IPR008858">
    <property type="entry name" value="TROVE_dom"/>
</dbReference>
<dbReference type="InterPro" id="IPR056800">
    <property type="entry name" value="vWA_Ro60"/>
</dbReference>
<sequence length="706" mass="80117">MIDDDIDYCTTNEENINNSDTFMCNLKACEEYCRRLILKETPGQMIRTRSDEVCNSAGGFVFAVSDETRIRRFLILGTTGGTYYSSEKELTMENVNALIDIIEKGYGSSILKEIYEISLAGRNAKQDPLLLALALCASSEKELTMENVNALIDIIEKGYGSSILKEIYEISLAGRNAKQDPLLLALALCARYNVCQLGAAHSNNEESQEDFIKARHNYLRELHKSAFGIVNDVCRIPTQLFTFVKYCEIVSGSTHSNEGKKSTGWGRLMRNTVQRWYSSKTPEQLAMHLTKYPQRGGWSHRDLFRLAHPKLKISDHPKAILEYEQLYHFAVKGELKTRKRNLSKKDEELEQPASKYSALQMDTEMESSALDLVQAVIELKSVKDETKIVEAIKKHYLVREHIPTNMLNSIIVWQALLERMPITAMVRNLGKMQSIGVLTESYIDLVTARLTDHDELKCGRIHPIQVSTYFRGKISSELHRRNQYFNLIWQILMAKSVYESGHGFRGSLTWVPNKKIGDALEVAFHKSFVNTSPTNKRYCFAFDVSESMLCSISDTMLSCRSASAALSLVSLKNEKIVECVGFCHELIELPYNGEWTISRIEEHMDQLDYGATDCALPMLWAKQKHKEFDVFVILTDCETWFGDVHPWQALRDYRKSSGIIDAKLIVMGMTATEFTIADPQDAGMMDIVGFDPAVPTLLHNFVIGKI</sequence>